<proteinExistence type="inferred from homology"/>
<evidence type="ECO:0000313" key="10">
    <source>
        <dbReference type="Proteomes" id="UP001347796"/>
    </source>
</evidence>
<dbReference type="GO" id="GO:0008527">
    <property type="term" value="F:taste receptor activity"/>
    <property type="evidence" value="ECO:0007669"/>
    <property type="project" value="InterPro"/>
</dbReference>
<evidence type="ECO:0000256" key="1">
    <source>
        <dbReference type="ARBA" id="ARBA00004651"/>
    </source>
</evidence>
<protein>
    <recommendedName>
        <fullName evidence="11">Gustatory receptor</fullName>
    </recommendedName>
</protein>
<comment type="similarity">
    <text evidence="2">Belongs to the insect chemoreceptor superfamily. Gustatory receptor (GR) family. Gr5a subfamily.</text>
</comment>
<dbReference type="PANTHER" id="PTHR21421">
    <property type="entry name" value="GUSTATORY RECEPTOR"/>
    <property type="match status" value="1"/>
</dbReference>
<accession>A0AAN8KI66</accession>
<evidence type="ECO:0000256" key="2">
    <source>
        <dbReference type="ARBA" id="ARBA00005327"/>
    </source>
</evidence>
<evidence type="ECO:0008006" key="11">
    <source>
        <dbReference type="Google" id="ProtNLM"/>
    </source>
</evidence>
<comment type="subcellular location">
    <subcellularLocation>
        <location evidence="1">Cell membrane</location>
        <topology evidence="1">Multi-pass membrane protein</topology>
    </subcellularLocation>
</comment>
<feature type="transmembrane region" description="Helical" evidence="8">
    <location>
        <begin position="417"/>
        <end position="435"/>
    </location>
</feature>
<dbReference type="AlphaFoldDB" id="A0AAN8KI66"/>
<dbReference type="Pfam" id="PF06151">
    <property type="entry name" value="Trehalose_recp"/>
    <property type="match status" value="1"/>
</dbReference>
<keyword evidence="4 8" id="KW-0812">Transmembrane</keyword>
<keyword evidence="7" id="KW-0675">Receptor</keyword>
<comment type="caution">
    <text evidence="9">The sequence shown here is derived from an EMBL/GenBank/DDBJ whole genome shotgun (WGS) entry which is preliminary data.</text>
</comment>
<evidence type="ECO:0000256" key="5">
    <source>
        <dbReference type="ARBA" id="ARBA00022989"/>
    </source>
</evidence>
<dbReference type="GO" id="GO:0005886">
    <property type="term" value="C:plasma membrane"/>
    <property type="evidence" value="ECO:0007669"/>
    <property type="project" value="UniProtKB-SubCell"/>
</dbReference>
<evidence type="ECO:0000256" key="8">
    <source>
        <dbReference type="SAM" id="Phobius"/>
    </source>
</evidence>
<gene>
    <name evidence="9" type="ORF">SNE40_004103</name>
</gene>
<feature type="transmembrane region" description="Helical" evidence="8">
    <location>
        <begin position="345"/>
        <end position="363"/>
    </location>
</feature>
<evidence type="ECO:0000256" key="6">
    <source>
        <dbReference type="ARBA" id="ARBA00023136"/>
    </source>
</evidence>
<dbReference type="GO" id="GO:0050916">
    <property type="term" value="P:sensory perception of sweet taste"/>
    <property type="evidence" value="ECO:0007669"/>
    <property type="project" value="UniProtKB-ARBA"/>
</dbReference>
<organism evidence="9 10">
    <name type="scientific">Patella caerulea</name>
    <name type="common">Rayed Mediterranean limpet</name>
    <dbReference type="NCBI Taxonomy" id="87958"/>
    <lineage>
        <taxon>Eukaryota</taxon>
        <taxon>Metazoa</taxon>
        <taxon>Spiralia</taxon>
        <taxon>Lophotrochozoa</taxon>
        <taxon>Mollusca</taxon>
        <taxon>Gastropoda</taxon>
        <taxon>Patellogastropoda</taxon>
        <taxon>Patelloidea</taxon>
        <taxon>Patellidae</taxon>
        <taxon>Patella</taxon>
    </lineage>
</organism>
<evidence type="ECO:0000256" key="4">
    <source>
        <dbReference type="ARBA" id="ARBA00022692"/>
    </source>
</evidence>
<sequence length="452" mass="51694">MPNNRIFVVRAKQEFKTKKEMVENVSKENVGIVSKENVEKIDVIEDVTLADEISDLVPESAYFKSEFFKGLSPILFLARIFGMFFKRYKVKGQWMTEKWVWFCVGVVVIQLFSLARSCSVFTLQEEFSDTLFFKLQIGLWGMENTVKLLAMIYASFRKSCFPEFFQTWMRVCNDKPLDKRLLVVRKLALTLSCNFVFVNTLGMITTILFVPDLNELYLKLSWPDADTLSTGYMYKWLFVLCSFVGSGISMFSISLLVILSFAITNEFYDVANKITTYINKDGSFDGDLEKLRQRHQGLCRLTEILDESFMAIIAIVYVANVPMSCVILYNIIYHTHSTSLNLFNIFWMVSLILHMSVVSLVCARVNVAAHKPLDELYNISANSLHHQQIQLIMFMNRLTGSEVGLTAIKMFVINRPTILTVIGMLITYFVLLVQFKTPAVAVCNCGNNVTSS</sequence>
<evidence type="ECO:0000313" key="9">
    <source>
        <dbReference type="EMBL" id="KAK6192669.1"/>
    </source>
</evidence>
<dbReference type="InterPro" id="IPR009318">
    <property type="entry name" value="Gustatory_rcpt"/>
</dbReference>
<evidence type="ECO:0000256" key="3">
    <source>
        <dbReference type="ARBA" id="ARBA00022475"/>
    </source>
</evidence>
<feature type="transmembrane region" description="Helical" evidence="8">
    <location>
        <begin position="236"/>
        <end position="263"/>
    </location>
</feature>
<dbReference type="EMBL" id="JAZGQO010000002">
    <property type="protein sequence ID" value="KAK6192669.1"/>
    <property type="molecule type" value="Genomic_DNA"/>
</dbReference>
<feature type="transmembrane region" description="Helical" evidence="8">
    <location>
        <begin position="187"/>
        <end position="210"/>
    </location>
</feature>
<keyword evidence="6 8" id="KW-0472">Membrane</keyword>
<name>A0AAN8KI66_PATCE</name>
<keyword evidence="3" id="KW-1003">Cell membrane</keyword>
<reference evidence="9 10" key="1">
    <citation type="submission" date="2024-01" db="EMBL/GenBank/DDBJ databases">
        <title>The genome of the rayed Mediterranean limpet Patella caerulea (Linnaeus, 1758).</title>
        <authorList>
            <person name="Anh-Thu Weber A."/>
            <person name="Halstead-Nussloch G."/>
        </authorList>
    </citation>
    <scope>NUCLEOTIDE SEQUENCE [LARGE SCALE GENOMIC DNA]</scope>
    <source>
        <strain evidence="9">AATW-2023a</strain>
        <tissue evidence="9">Whole specimen</tissue>
    </source>
</reference>
<dbReference type="PANTHER" id="PTHR21421:SF29">
    <property type="entry name" value="GUSTATORY RECEPTOR 5A FOR TREHALOSE-RELATED"/>
    <property type="match status" value="1"/>
</dbReference>
<keyword evidence="10" id="KW-1185">Reference proteome</keyword>
<dbReference type="Proteomes" id="UP001347796">
    <property type="component" value="Unassembled WGS sequence"/>
</dbReference>
<feature type="transmembrane region" description="Helical" evidence="8">
    <location>
        <begin position="309"/>
        <end position="333"/>
    </location>
</feature>
<evidence type="ECO:0000256" key="7">
    <source>
        <dbReference type="ARBA" id="ARBA00023170"/>
    </source>
</evidence>
<keyword evidence="5 8" id="KW-1133">Transmembrane helix</keyword>